<dbReference type="PANTHER" id="PTHR32182">
    <property type="entry name" value="DNA REPLICATION AND REPAIR PROTEIN RECF"/>
    <property type="match status" value="1"/>
</dbReference>
<dbReference type="Gene3D" id="3.40.50.300">
    <property type="entry name" value="P-loop containing nucleotide triphosphate hydrolases"/>
    <property type="match status" value="1"/>
</dbReference>
<feature type="coiled-coil region" evidence="1">
    <location>
        <begin position="275"/>
        <end position="302"/>
    </location>
</feature>
<gene>
    <name evidence="2" type="ORF">EJ913_18395</name>
</gene>
<evidence type="ECO:0008006" key="4">
    <source>
        <dbReference type="Google" id="ProtNLM"/>
    </source>
</evidence>
<proteinExistence type="predicted"/>
<evidence type="ECO:0000313" key="2">
    <source>
        <dbReference type="EMBL" id="RUQ68087.1"/>
    </source>
</evidence>
<dbReference type="Proteomes" id="UP000280346">
    <property type="component" value="Unassembled WGS sequence"/>
</dbReference>
<evidence type="ECO:0000313" key="3">
    <source>
        <dbReference type="Proteomes" id="UP000280346"/>
    </source>
</evidence>
<protein>
    <recommendedName>
        <fullName evidence="4">Chromosome segregation protein SMC</fullName>
    </recommendedName>
</protein>
<dbReference type="InterPro" id="IPR027417">
    <property type="entry name" value="P-loop_NTPase"/>
</dbReference>
<dbReference type="Pfam" id="PF13555">
    <property type="entry name" value="AAA_29"/>
    <property type="match status" value="1"/>
</dbReference>
<keyword evidence="1" id="KW-0175">Coiled coil</keyword>
<name>A0A433J5S6_9PROT</name>
<dbReference type="RefSeq" id="WP_127000520.1">
    <property type="nucleotide sequence ID" value="NZ_JBNPXW010000013.1"/>
</dbReference>
<accession>A0A433J5S6</accession>
<dbReference type="GO" id="GO:0006302">
    <property type="term" value="P:double-strand break repair"/>
    <property type="evidence" value="ECO:0007669"/>
    <property type="project" value="TreeGrafter"/>
</dbReference>
<feature type="coiled-coil region" evidence="1">
    <location>
        <begin position="673"/>
        <end position="717"/>
    </location>
</feature>
<organism evidence="2 3">
    <name type="scientific">Azospirillum doebereinerae</name>
    <dbReference type="NCBI Taxonomy" id="92933"/>
    <lineage>
        <taxon>Bacteria</taxon>
        <taxon>Pseudomonadati</taxon>
        <taxon>Pseudomonadota</taxon>
        <taxon>Alphaproteobacteria</taxon>
        <taxon>Rhodospirillales</taxon>
        <taxon>Azospirillaceae</taxon>
        <taxon>Azospirillum</taxon>
    </lineage>
</organism>
<keyword evidence="3" id="KW-1185">Reference proteome</keyword>
<dbReference type="GO" id="GO:0000731">
    <property type="term" value="P:DNA synthesis involved in DNA repair"/>
    <property type="evidence" value="ECO:0007669"/>
    <property type="project" value="TreeGrafter"/>
</dbReference>
<comment type="caution">
    <text evidence="2">The sequence shown here is derived from an EMBL/GenBank/DDBJ whole genome shotgun (WGS) entry which is preliminary data.</text>
</comment>
<dbReference type="OrthoDB" id="174137at2"/>
<sequence>MPDSTITSPLAAGARDSAADTRWPSYFELRHMGFVNWYAFFKEDIRIDGRTAILGHNGAGKSAILDALQTVLTGNDRSRLRLNASVQNDEIARITKSRRSVRDYCLGAIDDVETDSDAEGATFLREQAITYLLMGFRRTDTGREVTLGVCLEAHREMARETVAALFIVEGRILTTDDVADTGTAPDGTRWSEALPWDEVRARIAADDALTLHTPTGPELFVSEICLIAGPEFGRMDKNKFLKNLRNAVTFKSVTSATDFVRNFILDSQPVSVADMRASIARYAEIEKKIVELKDRLAQVEALGSRVGNVRSQRATLARRRLASLQGHLHLAGVKLDQLIVRKRDIETSATGKAAALGRLEERKAAGADRLRTLEASQAADAVTLALNSVAVEIREIDVHLGEWRNQESVAAAGRLVARFAVAAPFAEAVTPEAMARVDPTLRSQVAAGSTAPAEDKVRLAAALLSSAAPAALSSALAAVDAKIGAVQARIAELGRQLELNRENAERVRAGKRLLSDRTLALMRALRADGIDATPLCERVTDLDEGWRAAAEAALGDRREALLVEPGTYEQALKTYRHQQSLDGAMLVNTTKTAETRPAKPGSLAMAIATEDRHARAFLDYTLGGILMVDTEAELRREDAAITRDLMSAGGRTVRKLRAPIPFLLGKVDTQGMLDSVEESRRSAEANLTEQQTALTRLRSAERALRDAVAELERLTARGLVASLADFDRIARDRADAETRQQQLEAAQDRSLIEAIRAAKADLSATEEAIREATAEKGRIEGALQGVRETIGAVERSIAELRDKAEGALAYADRVMDGSQAAERRAVLTADGDPGRPEFDRVLMEEEFALIEHLVDDPRWLPAALERLDGYVLFRSDKRLAGTEDAFLESVREYLRRSDLPRPACVPAASLADDAAGDASDDDRMATIDAVAAWVSGEDANLRDNELVRKEAEATQARLEAIQTFKEDFVGKMRGAFDAMGGLLEELNRQLRKRSFHGLTYRFARQEAPGYRDMIALIERSSDPTFDMPLFNTAPKDADGLDEESARALKRLQEIATDPDADIGDIEDPRRYFEFRLEMLNSKGVVKTDLARRIGTASGGQLQVPFYVAIGAALAATAYPDRKGLDGGISLALFDEAFNKMDAAVIDEVLAFNRSIGLQTVIAAPDKERTTFEQFMETIVTISRIGTSVMIDTQHVKELARERFRSENPRLMGFAAFKEHAAGTSGGVG</sequence>
<dbReference type="PANTHER" id="PTHR32182:SF0">
    <property type="entry name" value="DNA REPLICATION AND REPAIR PROTEIN RECF"/>
    <property type="match status" value="1"/>
</dbReference>
<evidence type="ECO:0000256" key="1">
    <source>
        <dbReference type="SAM" id="Coils"/>
    </source>
</evidence>
<dbReference type="AlphaFoldDB" id="A0A433J5S6"/>
<dbReference type="EMBL" id="RZIJ01000015">
    <property type="protein sequence ID" value="RUQ68087.1"/>
    <property type="molecule type" value="Genomic_DNA"/>
</dbReference>
<reference evidence="2 3" key="1">
    <citation type="submission" date="2018-12" db="EMBL/GenBank/DDBJ databases">
        <authorList>
            <person name="Yang Y."/>
        </authorList>
    </citation>
    <scope>NUCLEOTIDE SEQUENCE [LARGE SCALE GENOMIC DNA]</scope>
    <source>
        <strain evidence="2 3">GSF71</strain>
    </source>
</reference>
<dbReference type="SUPFAM" id="SSF52540">
    <property type="entry name" value="P-loop containing nucleoside triphosphate hydrolases"/>
    <property type="match status" value="1"/>
</dbReference>
<feature type="coiled-coil region" evidence="1">
    <location>
        <begin position="755"/>
        <end position="803"/>
    </location>
</feature>
<dbReference type="Pfam" id="PF13558">
    <property type="entry name" value="SbcC_Walker_B"/>
    <property type="match status" value="1"/>
</dbReference>